<evidence type="ECO:0000256" key="1">
    <source>
        <dbReference type="ARBA" id="ARBA00004123"/>
    </source>
</evidence>
<dbReference type="InterPro" id="IPR009053">
    <property type="entry name" value="Prefoldin"/>
</dbReference>
<comment type="subcellular location">
    <subcellularLocation>
        <location evidence="1">Nucleus</location>
    </subcellularLocation>
</comment>
<dbReference type="InterPro" id="IPR052255">
    <property type="entry name" value="RNA_pol_II_subunit5-mediator"/>
</dbReference>
<evidence type="ECO:0000256" key="4">
    <source>
        <dbReference type="SAM" id="Coils"/>
    </source>
</evidence>
<dbReference type="SUPFAM" id="SSF46579">
    <property type="entry name" value="Prefoldin"/>
    <property type="match status" value="1"/>
</dbReference>
<dbReference type="Pfam" id="PF02996">
    <property type="entry name" value="Prefoldin"/>
    <property type="match status" value="1"/>
</dbReference>
<dbReference type="Proteomes" id="UP001412067">
    <property type="component" value="Unassembled WGS sequence"/>
</dbReference>
<name>A0ABR2MDW7_9ASPA</name>
<keyword evidence="4" id="KW-0175">Coiled coil</keyword>
<evidence type="ECO:0000313" key="5">
    <source>
        <dbReference type="EMBL" id="KAK8962193.1"/>
    </source>
</evidence>
<comment type="similarity">
    <text evidence="3">Belongs to the RNA polymerase II subunit 5-mediating protein family.</text>
</comment>
<protein>
    <submittedName>
        <fullName evidence="5">Uncharacterized protein</fullName>
    </submittedName>
</protein>
<gene>
    <name evidence="5" type="ORF">KSP40_PGU022583</name>
</gene>
<dbReference type="InterPro" id="IPR004127">
    <property type="entry name" value="Prefoldin_subunit_alpha"/>
</dbReference>
<comment type="caution">
    <text evidence="5">The sequence shown here is derived from an EMBL/GenBank/DDBJ whole genome shotgun (WGS) entry which is preliminary data.</text>
</comment>
<dbReference type="EMBL" id="JBBWWR010000008">
    <property type="protein sequence ID" value="KAK8962193.1"/>
    <property type="molecule type" value="Genomic_DNA"/>
</dbReference>
<feature type="coiled-coil region" evidence="4">
    <location>
        <begin position="106"/>
        <end position="133"/>
    </location>
</feature>
<keyword evidence="6" id="KW-1185">Reference proteome</keyword>
<proteinExistence type="inferred from homology"/>
<evidence type="ECO:0000256" key="2">
    <source>
        <dbReference type="ARBA" id="ARBA00023242"/>
    </source>
</evidence>
<reference evidence="5 6" key="1">
    <citation type="journal article" date="2022" name="Nat. Plants">
        <title>Genomes of leafy and leafless Platanthera orchids illuminate the evolution of mycoheterotrophy.</title>
        <authorList>
            <person name="Li M.H."/>
            <person name="Liu K.W."/>
            <person name="Li Z."/>
            <person name="Lu H.C."/>
            <person name="Ye Q.L."/>
            <person name="Zhang D."/>
            <person name="Wang J.Y."/>
            <person name="Li Y.F."/>
            <person name="Zhong Z.M."/>
            <person name="Liu X."/>
            <person name="Yu X."/>
            <person name="Liu D.K."/>
            <person name="Tu X.D."/>
            <person name="Liu B."/>
            <person name="Hao Y."/>
            <person name="Liao X.Y."/>
            <person name="Jiang Y.T."/>
            <person name="Sun W.H."/>
            <person name="Chen J."/>
            <person name="Chen Y.Q."/>
            <person name="Ai Y."/>
            <person name="Zhai J.W."/>
            <person name="Wu S.S."/>
            <person name="Zhou Z."/>
            <person name="Hsiao Y.Y."/>
            <person name="Wu W.L."/>
            <person name="Chen Y.Y."/>
            <person name="Lin Y.F."/>
            <person name="Hsu J.L."/>
            <person name="Li C.Y."/>
            <person name="Wang Z.W."/>
            <person name="Zhao X."/>
            <person name="Zhong W.Y."/>
            <person name="Ma X.K."/>
            <person name="Ma L."/>
            <person name="Huang J."/>
            <person name="Chen G.Z."/>
            <person name="Huang M.Z."/>
            <person name="Huang L."/>
            <person name="Peng D.H."/>
            <person name="Luo Y.B."/>
            <person name="Zou S.Q."/>
            <person name="Chen S.P."/>
            <person name="Lan S."/>
            <person name="Tsai W.C."/>
            <person name="Van de Peer Y."/>
            <person name="Liu Z.J."/>
        </authorList>
    </citation>
    <scope>NUCLEOTIDE SEQUENCE [LARGE SCALE GENOMIC DNA]</scope>
    <source>
        <strain evidence="5">Lor288</strain>
    </source>
</reference>
<dbReference type="CDD" id="cd23159">
    <property type="entry name" value="Prefoldin_URI1"/>
    <property type="match status" value="1"/>
</dbReference>
<dbReference type="Gene3D" id="1.10.287.370">
    <property type="match status" value="1"/>
</dbReference>
<sequence length="155" mass="17177">MAEVEKTGTATPLNSLFTSEEAEKAARVVEDAIAESRKELHRVSDFIADNSALIHHVQKLPDELSHDIMVPFGGAAFFPGRLIHTNEFMVLLGEGYYAERSAKQTVEILQRRGKSLEAHLESLKRIIKDLDAEAIFFESTAAEVAVSILVPFLLI</sequence>
<evidence type="ECO:0000313" key="6">
    <source>
        <dbReference type="Proteomes" id="UP001412067"/>
    </source>
</evidence>
<keyword evidence="2" id="KW-0539">Nucleus</keyword>
<accession>A0ABR2MDW7</accession>
<organism evidence="5 6">
    <name type="scientific">Platanthera guangdongensis</name>
    <dbReference type="NCBI Taxonomy" id="2320717"/>
    <lineage>
        <taxon>Eukaryota</taxon>
        <taxon>Viridiplantae</taxon>
        <taxon>Streptophyta</taxon>
        <taxon>Embryophyta</taxon>
        <taxon>Tracheophyta</taxon>
        <taxon>Spermatophyta</taxon>
        <taxon>Magnoliopsida</taxon>
        <taxon>Liliopsida</taxon>
        <taxon>Asparagales</taxon>
        <taxon>Orchidaceae</taxon>
        <taxon>Orchidoideae</taxon>
        <taxon>Orchideae</taxon>
        <taxon>Orchidinae</taxon>
        <taxon>Platanthera</taxon>
    </lineage>
</organism>
<dbReference type="PANTHER" id="PTHR15111:SF0">
    <property type="entry name" value="UNCONVENTIONAL PREFOLDIN RPB5 INTERACTOR 1"/>
    <property type="match status" value="1"/>
</dbReference>
<evidence type="ECO:0000256" key="3">
    <source>
        <dbReference type="ARBA" id="ARBA00038295"/>
    </source>
</evidence>
<dbReference type="PANTHER" id="PTHR15111">
    <property type="entry name" value="RNA POLYMERASE II SUBUNIT 5-MEDIATING PROTEIN NNX3"/>
    <property type="match status" value="1"/>
</dbReference>